<dbReference type="Gramene" id="Zm00001eb244580_T001">
    <property type="protein sequence ID" value="Zm00001eb244580_P001"/>
    <property type="gene ID" value="Zm00001eb244580"/>
</dbReference>
<proteinExistence type="predicted"/>
<evidence type="ECO:0000313" key="3">
    <source>
        <dbReference type="Proteomes" id="UP000007305"/>
    </source>
</evidence>
<dbReference type="AlphaFoldDB" id="A0A804PKK7"/>
<evidence type="ECO:0000256" key="1">
    <source>
        <dbReference type="SAM" id="MobiDB-lite"/>
    </source>
</evidence>
<accession>A0A804PKK7</accession>
<reference evidence="2" key="2">
    <citation type="submission" date="2019-07" db="EMBL/GenBank/DDBJ databases">
        <authorList>
            <person name="Seetharam A."/>
            <person name="Woodhouse M."/>
            <person name="Cannon E."/>
        </authorList>
    </citation>
    <scope>NUCLEOTIDE SEQUENCE [LARGE SCALE GENOMIC DNA]</scope>
    <source>
        <strain evidence="2">cv. B73</strain>
    </source>
</reference>
<name>A0A804PKK7_MAIZE</name>
<protein>
    <submittedName>
        <fullName evidence="2">Uncharacterized protein</fullName>
    </submittedName>
</protein>
<evidence type="ECO:0000313" key="2">
    <source>
        <dbReference type="EnsemblPlants" id="Zm00001eb244580_P001"/>
    </source>
</evidence>
<organism evidence="2 3">
    <name type="scientific">Zea mays</name>
    <name type="common">Maize</name>
    <dbReference type="NCBI Taxonomy" id="4577"/>
    <lineage>
        <taxon>Eukaryota</taxon>
        <taxon>Viridiplantae</taxon>
        <taxon>Streptophyta</taxon>
        <taxon>Embryophyta</taxon>
        <taxon>Tracheophyta</taxon>
        <taxon>Spermatophyta</taxon>
        <taxon>Magnoliopsida</taxon>
        <taxon>Liliopsida</taxon>
        <taxon>Poales</taxon>
        <taxon>Poaceae</taxon>
        <taxon>PACMAD clade</taxon>
        <taxon>Panicoideae</taxon>
        <taxon>Andropogonodae</taxon>
        <taxon>Andropogoneae</taxon>
        <taxon>Tripsacinae</taxon>
        <taxon>Zea</taxon>
    </lineage>
</organism>
<dbReference type="Proteomes" id="UP000007305">
    <property type="component" value="Chromosome 5"/>
</dbReference>
<reference evidence="3" key="1">
    <citation type="journal article" date="2009" name="Science">
        <title>The B73 maize genome: complexity, diversity, and dynamics.</title>
        <authorList>
            <person name="Schnable P.S."/>
            <person name="Ware D."/>
            <person name="Fulton R.S."/>
            <person name="Stein J.C."/>
            <person name="Wei F."/>
            <person name="Pasternak S."/>
            <person name="Liang C."/>
            <person name="Zhang J."/>
            <person name="Fulton L."/>
            <person name="Graves T.A."/>
            <person name="Minx P."/>
            <person name="Reily A.D."/>
            <person name="Courtney L."/>
            <person name="Kruchowski S.S."/>
            <person name="Tomlinson C."/>
            <person name="Strong C."/>
            <person name="Delehaunty K."/>
            <person name="Fronick C."/>
            <person name="Courtney B."/>
            <person name="Rock S.M."/>
            <person name="Belter E."/>
            <person name="Du F."/>
            <person name="Kim K."/>
            <person name="Abbott R.M."/>
            <person name="Cotton M."/>
            <person name="Levy A."/>
            <person name="Marchetto P."/>
            <person name="Ochoa K."/>
            <person name="Jackson S.M."/>
            <person name="Gillam B."/>
            <person name="Chen W."/>
            <person name="Yan L."/>
            <person name="Higginbotham J."/>
            <person name="Cardenas M."/>
            <person name="Waligorski J."/>
            <person name="Applebaum E."/>
            <person name="Phelps L."/>
            <person name="Falcone J."/>
            <person name="Kanchi K."/>
            <person name="Thane T."/>
            <person name="Scimone A."/>
            <person name="Thane N."/>
            <person name="Henke J."/>
            <person name="Wang T."/>
            <person name="Ruppert J."/>
            <person name="Shah N."/>
            <person name="Rotter K."/>
            <person name="Hodges J."/>
            <person name="Ingenthron E."/>
            <person name="Cordes M."/>
            <person name="Kohlberg S."/>
            <person name="Sgro J."/>
            <person name="Delgado B."/>
            <person name="Mead K."/>
            <person name="Chinwalla A."/>
            <person name="Leonard S."/>
            <person name="Crouse K."/>
            <person name="Collura K."/>
            <person name="Kudrna D."/>
            <person name="Currie J."/>
            <person name="He R."/>
            <person name="Angelova A."/>
            <person name="Rajasekar S."/>
            <person name="Mueller T."/>
            <person name="Lomeli R."/>
            <person name="Scara G."/>
            <person name="Ko A."/>
            <person name="Delaney K."/>
            <person name="Wissotski M."/>
            <person name="Lopez G."/>
            <person name="Campos D."/>
            <person name="Braidotti M."/>
            <person name="Ashley E."/>
            <person name="Golser W."/>
            <person name="Kim H."/>
            <person name="Lee S."/>
            <person name="Lin J."/>
            <person name="Dujmic Z."/>
            <person name="Kim W."/>
            <person name="Talag J."/>
            <person name="Zuccolo A."/>
            <person name="Fan C."/>
            <person name="Sebastian A."/>
            <person name="Kramer M."/>
            <person name="Spiegel L."/>
            <person name="Nascimento L."/>
            <person name="Zutavern T."/>
            <person name="Miller B."/>
            <person name="Ambroise C."/>
            <person name="Muller S."/>
            <person name="Spooner W."/>
            <person name="Narechania A."/>
            <person name="Ren L."/>
            <person name="Wei S."/>
            <person name="Kumari S."/>
            <person name="Faga B."/>
            <person name="Levy M.J."/>
            <person name="McMahan L."/>
            <person name="Van Buren P."/>
            <person name="Vaughn M.W."/>
            <person name="Ying K."/>
            <person name="Yeh C.-T."/>
            <person name="Emrich S.J."/>
            <person name="Jia Y."/>
            <person name="Kalyanaraman A."/>
            <person name="Hsia A.-P."/>
            <person name="Barbazuk W.B."/>
            <person name="Baucom R.S."/>
            <person name="Brutnell T.P."/>
            <person name="Carpita N.C."/>
            <person name="Chaparro C."/>
            <person name="Chia J.-M."/>
            <person name="Deragon J.-M."/>
            <person name="Estill J.C."/>
            <person name="Fu Y."/>
            <person name="Jeddeloh J.A."/>
            <person name="Han Y."/>
            <person name="Lee H."/>
            <person name="Li P."/>
            <person name="Lisch D.R."/>
            <person name="Liu S."/>
            <person name="Liu Z."/>
            <person name="Nagel D.H."/>
            <person name="McCann M.C."/>
            <person name="SanMiguel P."/>
            <person name="Myers A.M."/>
            <person name="Nettleton D."/>
            <person name="Nguyen J."/>
            <person name="Penning B.W."/>
            <person name="Ponnala L."/>
            <person name="Schneider K.L."/>
            <person name="Schwartz D.C."/>
            <person name="Sharma A."/>
            <person name="Soderlund C."/>
            <person name="Springer N.M."/>
            <person name="Sun Q."/>
            <person name="Wang H."/>
            <person name="Waterman M."/>
            <person name="Westerman R."/>
            <person name="Wolfgruber T.K."/>
            <person name="Yang L."/>
            <person name="Yu Y."/>
            <person name="Zhang L."/>
            <person name="Zhou S."/>
            <person name="Zhu Q."/>
            <person name="Bennetzen J.L."/>
            <person name="Dawe R.K."/>
            <person name="Jiang J."/>
            <person name="Jiang N."/>
            <person name="Presting G.G."/>
            <person name="Wessler S.R."/>
            <person name="Aluru S."/>
            <person name="Martienssen R.A."/>
            <person name="Clifton S.W."/>
            <person name="McCombie W.R."/>
            <person name="Wing R.A."/>
            <person name="Wilson R.K."/>
        </authorList>
    </citation>
    <scope>NUCLEOTIDE SEQUENCE [LARGE SCALE GENOMIC DNA]</scope>
    <source>
        <strain evidence="3">cv. B73</strain>
    </source>
</reference>
<dbReference type="EnsemblPlants" id="Zm00001eb244580_T001">
    <property type="protein sequence ID" value="Zm00001eb244580_P001"/>
    <property type="gene ID" value="Zm00001eb244580"/>
</dbReference>
<keyword evidence="3" id="KW-1185">Reference proteome</keyword>
<reference evidence="2" key="3">
    <citation type="submission" date="2021-05" db="UniProtKB">
        <authorList>
            <consortium name="EnsemblPlants"/>
        </authorList>
    </citation>
    <scope>IDENTIFICATION</scope>
    <source>
        <strain evidence="2">cv. B73</strain>
    </source>
</reference>
<dbReference type="FunCoup" id="A0A804PKK7">
    <property type="interactions" value="3"/>
</dbReference>
<feature type="compositionally biased region" description="Polar residues" evidence="1">
    <location>
        <begin position="293"/>
        <end position="302"/>
    </location>
</feature>
<sequence length="302" mass="33118">MLSRFSRDEPPGPPAASASSFHLAALFRISSLAITFLTCMATCSLSTVASSRTPTPQTSQLYLQLVYWSEKPGQHTMGTPAARLSHVEFHPLWVRKQPTAGCRSTCSWGHHAVTWHRPAVSALKVEGIASRPAPPPPRTRLSLMDQRNRWPLAARPHANSFSCSGVTTVWLPKLTYTTEPRSCASSQARHSASCFHRLRPVDSVLPLAEALLSRSSSWRRSRPRGPTVYTRGYSARSAASTSASRPSKVLRMRAPALAQLFASDSLKRRPKSSGSVVRRKLEKSPRRIGGTPGIQSMTVVSR</sequence>
<dbReference type="InParanoid" id="A0A804PKK7"/>
<feature type="region of interest" description="Disordered" evidence="1">
    <location>
        <begin position="268"/>
        <end position="302"/>
    </location>
</feature>